<dbReference type="SUPFAM" id="SSF46689">
    <property type="entry name" value="Homeodomain-like"/>
    <property type="match status" value="2"/>
</dbReference>
<dbReference type="RefSeq" id="WP_046366984.1">
    <property type="nucleotide sequence ID" value="NZ_BBWV01000001.1"/>
</dbReference>
<dbReference type="GO" id="GO:0043565">
    <property type="term" value="F:sequence-specific DNA binding"/>
    <property type="evidence" value="ECO:0007669"/>
    <property type="project" value="InterPro"/>
</dbReference>
<dbReference type="Gene3D" id="1.10.10.60">
    <property type="entry name" value="Homeodomain-like"/>
    <property type="match status" value="2"/>
</dbReference>
<dbReference type="PRINTS" id="PR00032">
    <property type="entry name" value="HTHARAC"/>
</dbReference>
<accession>A0A0E9MU05</accession>
<dbReference type="GO" id="GO:0003700">
    <property type="term" value="F:DNA-binding transcription factor activity"/>
    <property type="evidence" value="ECO:0007669"/>
    <property type="project" value="InterPro"/>
</dbReference>
<evidence type="ECO:0000313" key="5">
    <source>
        <dbReference type="EMBL" id="GAO41049.1"/>
    </source>
</evidence>
<evidence type="ECO:0000259" key="4">
    <source>
        <dbReference type="PROSITE" id="PS01124"/>
    </source>
</evidence>
<dbReference type="InterPro" id="IPR029062">
    <property type="entry name" value="Class_I_gatase-like"/>
</dbReference>
<dbReference type="AlphaFoldDB" id="A0A0E9MU05"/>
<sequence>MKKISILVPEDAVLASIDDPRMMFAGVNEFLLASGREPMFQIELVGMTSSVALHGGRFTVHTDRLLHEVERTDLIFIPALIGDMQEALQKNAQMLPWLREQYAKGAELVSLCIGAFLLASTGLLNGKKCSTHWRSANDFRIMFPEIDLVDDTIITEEQGLYTSGGANSYWNLLVYLVEKMAGRPMAITAAKVYAIEIERKSQSPFIMFNGQKGHSDEPVRLAQEFIEKNVGDKISVEELATRFAIGRRNFERRFKKATNNTPIEYIQRVKIEAAKKGLENGRKNVSEVMYEVGYADTKSFRSIFKKITGLSPADYRNKYNKEAIL</sequence>
<comment type="caution">
    <text evidence="5">The sequence shown here is derived from an EMBL/GenBank/DDBJ whole genome shotgun (WGS) entry which is preliminary data.</text>
</comment>
<dbReference type="CDD" id="cd03138">
    <property type="entry name" value="GATase1_AraC_2"/>
    <property type="match status" value="1"/>
</dbReference>
<dbReference type="STRING" id="1220578.FPE01S_01_00610"/>
<evidence type="ECO:0000256" key="2">
    <source>
        <dbReference type="ARBA" id="ARBA00023125"/>
    </source>
</evidence>
<dbReference type="InterPro" id="IPR052158">
    <property type="entry name" value="INH-QAR"/>
</dbReference>
<dbReference type="SUPFAM" id="SSF52317">
    <property type="entry name" value="Class I glutamine amidotransferase-like"/>
    <property type="match status" value="1"/>
</dbReference>
<evidence type="ECO:0000313" key="6">
    <source>
        <dbReference type="Proteomes" id="UP000033121"/>
    </source>
</evidence>
<dbReference type="InterPro" id="IPR002818">
    <property type="entry name" value="DJ-1/PfpI"/>
</dbReference>
<evidence type="ECO:0000256" key="1">
    <source>
        <dbReference type="ARBA" id="ARBA00023015"/>
    </source>
</evidence>
<gene>
    <name evidence="5" type="ORF">FPE01S_01_00610</name>
</gene>
<dbReference type="PROSITE" id="PS01124">
    <property type="entry name" value="HTH_ARAC_FAMILY_2"/>
    <property type="match status" value="1"/>
</dbReference>
<dbReference type="InterPro" id="IPR009057">
    <property type="entry name" value="Homeodomain-like_sf"/>
</dbReference>
<dbReference type="OrthoDB" id="9803764at2"/>
<dbReference type="Proteomes" id="UP000033121">
    <property type="component" value="Unassembled WGS sequence"/>
</dbReference>
<keyword evidence="3" id="KW-0804">Transcription</keyword>
<feature type="domain" description="HTH araC/xylS-type" evidence="4">
    <location>
        <begin position="220"/>
        <end position="318"/>
    </location>
</feature>
<dbReference type="InterPro" id="IPR020449">
    <property type="entry name" value="Tscrpt_reg_AraC-type_HTH"/>
</dbReference>
<dbReference type="Pfam" id="PF01965">
    <property type="entry name" value="DJ-1_PfpI"/>
    <property type="match status" value="1"/>
</dbReference>
<dbReference type="InterPro" id="IPR018060">
    <property type="entry name" value="HTH_AraC"/>
</dbReference>
<keyword evidence="6" id="KW-1185">Reference proteome</keyword>
<reference evidence="5 6" key="1">
    <citation type="submission" date="2015-04" db="EMBL/GenBank/DDBJ databases">
        <title>Whole genome shotgun sequence of Flavihumibacter petaseus NBRC 106054.</title>
        <authorList>
            <person name="Miyazawa S."/>
            <person name="Hosoyama A."/>
            <person name="Hashimoto M."/>
            <person name="Noguchi M."/>
            <person name="Tsuchikane K."/>
            <person name="Ohji S."/>
            <person name="Yamazoe A."/>
            <person name="Ichikawa N."/>
            <person name="Kimura A."/>
            <person name="Fujita N."/>
        </authorList>
    </citation>
    <scope>NUCLEOTIDE SEQUENCE [LARGE SCALE GENOMIC DNA]</scope>
    <source>
        <strain evidence="5 6">NBRC 106054</strain>
    </source>
</reference>
<keyword evidence="2" id="KW-0238">DNA-binding</keyword>
<organism evidence="5 6">
    <name type="scientific">Flavihumibacter petaseus NBRC 106054</name>
    <dbReference type="NCBI Taxonomy" id="1220578"/>
    <lineage>
        <taxon>Bacteria</taxon>
        <taxon>Pseudomonadati</taxon>
        <taxon>Bacteroidota</taxon>
        <taxon>Chitinophagia</taxon>
        <taxon>Chitinophagales</taxon>
        <taxon>Chitinophagaceae</taxon>
        <taxon>Flavihumibacter</taxon>
    </lineage>
</organism>
<dbReference type="PANTHER" id="PTHR43130">
    <property type="entry name" value="ARAC-FAMILY TRANSCRIPTIONAL REGULATOR"/>
    <property type="match status" value="1"/>
</dbReference>
<proteinExistence type="predicted"/>
<dbReference type="Gene3D" id="3.40.50.880">
    <property type="match status" value="1"/>
</dbReference>
<dbReference type="Pfam" id="PF12833">
    <property type="entry name" value="HTH_18"/>
    <property type="match status" value="1"/>
</dbReference>
<dbReference type="PANTHER" id="PTHR43130:SF11">
    <property type="entry name" value="TRANSCRIPTIONAL REGULATORY PROTEIN"/>
    <property type="match status" value="1"/>
</dbReference>
<dbReference type="SMART" id="SM00342">
    <property type="entry name" value="HTH_ARAC"/>
    <property type="match status" value="1"/>
</dbReference>
<keyword evidence="1" id="KW-0805">Transcription regulation</keyword>
<name>A0A0E9MU05_9BACT</name>
<evidence type="ECO:0000256" key="3">
    <source>
        <dbReference type="ARBA" id="ARBA00023163"/>
    </source>
</evidence>
<dbReference type="EMBL" id="BBWV01000001">
    <property type="protein sequence ID" value="GAO41049.1"/>
    <property type="molecule type" value="Genomic_DNA"/>
</dbReference>
<protein>
    <submittedName>
        <fullName evidence="5">Putative AraC family transcriptional regulator</fullName>
    </submittedName>
</protein>